<reference evidence="2 3" key="1">
    <citation type="submission" date="2023-09" db="EMBL/GenBank/DDBJ databases">
        <authorList>
            <person name="Rey-Velasco X."/>
        </authorList>
    </citation>
    <scope>NUCLEOTIDE SEQUENCE [LARGE SCALE GENOMIC DNA]</scope>
    <source>
        <strain evidence="2 3">F188</strain>
    </source>
</reference>
<evidence type="ECO:0000313" key="2">
    <source>
        <dbReference type="EMBL" id="MDT0690868.1"/>
    </source>
</evidence>
<name>A0ABU3E4N7_9FLAO</name>
<feature type="signal peptide" evidence="1">
    <location>
        <begin position="1"/>
        <end position="18"/>
    </location>
</feature>
<dbReference type="RefSeq" id="WP_311685825.1">
    <property type="nucleotide sequence ID" value="NZ_JAVRHM010000016.1"/>
</dbReference>
<evidence type="ECO:0008006" key="4">
    <source>
        <dbReference type="Google" id="ProtNLM"/>
    </source>
</evidence>
<accession>A0ABU3E4N7</accession>
<protein>
    <recommendedName>
        <fullName evidence="4">Tetratricopeptide repeat protein</fullName>
    </recommendedName>
</protein>
<dbReference type="SUPFAM" id="SSF48452">
    <property type="entry name" value="TPR-like"/>
    <property type="match status" value="1"/>
</dbReference>
<sequence>MKNLLLIFILIFGNSALAQESEIDNLMVEANKAFNASDFQTAKDKYASVIKIDSTKRGALFNLGATHLNLGDNNKACSLFQKAYSHGDIDSYDVIMQYCGKLEYSEKMFQWHVDESFKFQQEGQFVEVILNKKEINPDFIELLKSEIKKSKELKRIKEKVIITLNVDIGGNLKTKVGGKISSEQKQKLLEILHTMTEYQPATYQNRKVELFGGGYALPLIINK</sequence>
<evidence type="ECO:0000256" key="1">
    <source>
        <dbReference type="SAM" id="SignalP"/>
    </source>
</evidence>
<comment type="caution">
    <text evidence="2">The sequence shown here is derived from an EMBL/GenBank/DDBJ whole genome shotgun (WGS) entry which is preliminary data.</text>
</comment>
<gene>
    <name evidence="2" type="ORF">RM549_13805</name>
</gene>
<dbReference type="InterPro" id="IPR011990">
    <property type="entry name" value="TPR-like_helical_dom_sf"/>
</dbReference>
<proteinExistence type="predicted"/>
<evidence type="ECO:0000313" key="3">
    <source>
        <dbReference type="Proteomes" id="UP001261624"/>
    </source>
</evidence>
<organism evidence="2 3">
    <name type="scientific">Autumnicola patrickiae</name>
    <dbReference type="NCBI Taxonomy" id="3075591"/>
    <lineage>
        <taxon>Bacteria</taxon>
        <taxon>Pseudomonadati</taxon>
        <taxon>Bacteroidota</taxon>
        <taxon>Flavobacteriia</taxon>
        <taxon>Flavobacteriales</taxon>
        <taxon>Flavobacteriaceae</taxon>
        <taxon>Autumnicola</taxon>
    </lineage>
</organism>
<dbReference type="Gene3D" id="1.25.40.10">
    <property type="entry name" value="Tetratricopeptide repeat domain"/>
    <property type="match status" value="1"/>
</dbReference>
<dbReference type="EMBL" id="JAVRHM010000016">
    <property type="protein sequence ID" value="MDT0690868.1"/>
    <property type="molecule type" value="Genomic_DNA"/>
</dbReference>
<keyword evidence="3" id="KW-1185">Reference proteome</keyword>
<keyword evidence="1" id="KW-0732">Signal</keyword>
<dbReference type="Proteomes" id="UP001261624">
    <property type="component" value="Unassembled WGS sequence"/>
</dbReference>
<feature type="chain" id="PRO_5045882565" description="Tetratricopeptide repeat protein" evidence="1">
    <location>
        <begin position="19"/>
        <end position="223"/>
    </location>
</feature>